<evidence type="ECO:0000256" key="1">
    <source>
        <dbReference type="ARBA" id="ARBA00022900"/>
    </source>
</evidence>
<dbReference type="Proteomes" id="UP000298663">
    <property type="component" value="Unassembled WGS sequence"/>
</dbReference>
<dbReference type="AlphaFoldDB" id="A0A4U5P1K5"/>
<keyword evidence="2" id="KW-0732">Signal</keyword>
<evidence type="ECO:0000256" key="2">
    <source>
        <dbReference type="SAM" id="SignalP"/>
    </source>
</evidence>
<dbReference type="OrthoDB" id="5912264at2759"/>
<dbReference type="SUPFAM" id="SSF57567">
    <property type="entry name" value="Serine protease inhibitors"/>
    <property type="match status" value="1"/>
</dbReference>
<sequence>MFGSVQVVILVTLLGIFASVSANKCGKNEIWMECASCEASCQYPSPICSMECEQAKCLCPQGAGFVRLPDGSCGHKSECKKQKKKKLRMRRFVNDEAIF</sequence>
<dbReference type="Gene3D" id="2.10.25.10">
    <property type="entry name" value="Laminin"/>
    <property type="match status" value="1"/>
</dbReference>
<evidence type="ECO:0008006" key="5">
    <source>
        <dbReference type="Google" id="ProtNLM"/>
    </source>
</evidence>
<name>A0A4U5P1K5_STECR</name>
<proteinExistence type="predicted"/>
<keyword evidence="4" id="KW-1185">Reference proteome</keyword>
<feature type="chain" id="PRO_5020459654" description="TIL domain-containing protein" evidence="2">
    <location>
        <begin position="23"/>
        <end position="99"/>
    </location>
</feature>
<keyword evidence="1" id="KW-0646">Protease inhibitor</keyword>
<organism evidence="3 4">
    <name type="scientific">Steinernema carpocapsae</name>
    <name type="common">Entomopathogenic nematode</name>
    <dbReference type="NCBI Taxonomy" id="34508"/>
    <lineage>
        <taxon>Eukaryota</taxon>
        <taxon>Metazoa</taxon>
        <taxon>Ecdysozoa</taxon>
        <taxon>Nematoda</taxon>
        <taxon>Chromadorea</taxon>
        <taxon>Rhabditida</taxon>
        <taxon>Tylenchina</taxon>
        <taxon>Panagrolaimomorpha</taxon>
        <taxon>Strongyloidoidea</taxon>
        <taxon>Steinernematidae</taxon>
        <taxon>Steinernema</taxon>
    </lineage>
</organism>
<evidence type="ECO:0000313" key="4">
    <source>
        <dbReference type="Proteomes" id="UP000298663"/>
    </source>
</evidence>
<accession>A0A4U5P1K5</accession>
<dbReference type="CDD" id="cd19941">
    <property type="entry name" value="TIL"/>
    <property type="match status" value="1"/>
</dbReference>
<feature type="signal peptide" evidence="2">
    <location>
        <begin position="1"/>
        <end position="22"/>
    </location>
</feature>
<dbReference type="EMBL" id="AZBU02000003">
    <property type="protein sequence ID" value="TKR89877.1"/>
    <property type="molecule type" value="Genomic_DNA"/>
</dbReference>
<dbReference type="InterPro" id="IPR036084">
    <property type="entry name" value="Ser_inhib-like_sf"/>
</dbReference>
<reference evidence="3 4" key="2">
    <citation type="journal article" date="2019" name="G3 (Bethesda)">
        <title>Hybrid Assembly of the Genome of the Entomopathogenic Nematode Steinernema carpocapsae Identifies the X-Chromosome.</title>
        <authorList>
            <person name="Serra L."/>
            <person name="Macchietto M."/>
            <person name="Macias-Munoz A."/>
            <person name="McGill C.J."/>
            <person name="Rodriguez I.M."/>
            <person name="Rodriguez B."/>
            <person name="Murad R."/>
            <person name="Mortazavi A."/>
        </authorList>
    </citation>
    <scope>NUCLEOTIDE SEQUENCE [LARGE SCALE GENOMIC DNA]</scope>
    <source>
        <strain evidence="3 4">ALL</strain>
    </source>
</reference>
<comment type="caution">
    <text evidence="3">The sequence shown here is derived from an EMBL/GenBank/DDBJ whole genome shotgun (WGS) entry which is preliminary data.</text>
</comment>
<protein>
    <recommendedName>
        <fullName evidence="5">TIL domain-containing protein</fullName>
    </recommendedName>
</protein>
<keyword evidence="1" id="KW-0722">Serine protease inhibitor</keyword>
<reference evidence="3 4" key="1">
    <citation type="journal article" date="2015" name="Genome Biol.">
        <title>Comparative genomics of Steinernema reveals deeply conserved gene regulatory networks.</title>
        <authorList>
            <person name="Dillman A.R."/>
            <person name="Macchietto M."/>
            <person name="Porter C.F."/>
            <person name="Rogers A."/>
            <person name="Williams B."/>
            <person name="Antoshechkin I."/>
            <person name="Lee M.M."/>
            <person name="Goodwin Z."/>
            <person name="Lu X."/>
            <person name="Lewis E.E."/>
            <person name="Goodrich-Blair H."/>
            <person name="Stock S.P."/>
            <person name="Adams B.J."/>
            <person name="Sternberg P.W."/>
            <person name="Mortazavi A."/>
        </authorList>
    </citation>
    <scope>NUCLEOTIDE SEQUENCE [LARGE SCALE GENOMIC DNA]</scope>
    <source>
        <strain evidence="3 4">ALL</strain>
    </source>
</reference>
<evidence type="ECO:0000313" key="3">
    <source>
        <dbReference type="EMBL" id="TKR89877.1"/>
    </source>
</evidence>
<dbReference type="GO" id="GO:0004867">
    <property type="term" value="F:serine-type endopeptidase inhibitor activity"/>
    <property type="evidence" value="ECO:0007669"/>
    <property type="project" value="UniProtKB-KW"/>
</dbReference>
<gene>
    <name evidence="3" type="ORF">L596_013917</name>
</gene>